<feature type="transmembrane region" description="Helical" evidence="7">
    <location>
        <begin position="164"/>
        <end position="187"/>
    </location>
</feature>
<dbReference type="GO" id="GO:0005886">
    <property type="term" value="C:plasma membrane"/>
    <property type="evidence" value="ECO:0007669"/>
    <property type="project" value="UniProtKB-SubCell"/>
</dbReference>
<evidence type="ECO:0000256" key="1">
    <source>
        <dbReference type="ARBA" id="ARBA00004651"/>
    </source>
</evidence>
<organism evidence="9 10">
    <name type="scientific">Candidatus Segetimicrobium genomatis</name>
    <dbReference type="NCBI Taxonomy" id="2569760"/>
    <lineage>
        <taxon>Bacteria</taxon>
        <taxon>Bacillati</taxon>
        <taxon>Candidatus Sysuimicrobiota</taxon>
        <taxon>Candidatus Sysuimicrobiia</taxon>
        <taxon>Candidatus Sysuimicrobiales</taxon>
        <taxon>Candidatus Segetimicrobiaceae</taxon>
        <taxon>Candidatus Segetimicrobium</taxon>
    </lineage>
</organism>
<reference evidence="9 10" key="1">
    <citation type="journal article" date="2019" name="Nat. Microbiol.">
        <title>Mediterranean grassland soil C-N compound turnover is dependent on rainfall and depth, and is mediated by genomically divergent microorganisms.</title>
        <authorList>
            <person name="Diamond S."/>
            <person name="Andeer P.F."/>
            <person name="Li Z."/>
            <person name="Crits-Christoph A."/>
            <person name="Burstein D."/>
            <person name="Anantharaman K."/>
            <person name="Lane K.R."/>
            <person name="Thomas B.C."/>
            <person name="Pan C."/>
            <person name="Northen T.R."/>
            <person name="Banfield J.F."/>
        </authorList>
    </citation>
    <scope>NUCLEOTIDE SEQUENCE [LARGE SCALE GENOMIC DNA]</scope>
    <source>
        <strain evidence="9">NP_1</strain>
    </source>
</reference>
<feature type="transmembrane region" description="Helical" evidence="7">
    <location>
        <begin position="24"/>
        <end position="49"/>
    </location>
</feature>
<evidence type="ECO:0000256" key="4">
    <source>
        <dbReference type="ARBA" id="ARBA00022692"/>
    </source>
</evidence>
<keyword evidence="4 7" id="KW-0812">Transmembrane</keyword>
<protein>
    <submittedName>
        <fullName evidence="9">Sugar ABC transporter permease</fullName>
    </submittedName>
</protein>
<evidence type="ECO:0000256" key="3">
    <source>
        <dbReference type="ARBA" id="ARBA00022475"/>
    </source>
</evidence>
<dbReference type="PANTHER" id="PTHR30193:SF37">
    <property type="entry name" value="INNER MEMBRANE ABC TRANSPORTER PERMEASE PROTEIN YCJO"/>
    <property type="match status" value="1"/>
</dbReference>
<keyword evidence="5 7" id="KW-1133">Transmembrane helix</keyword>
<dbReference type="InterPro" id="IPR051393">
    <property type="entry name" value="ABC_transporter_permease"/>
</dbReference>
<comment type="similarity">
    <text evidence="7">Belongs to the binding-protein-dependent transport system permease family.</text>
</comment>
<evidence type="ECO:0000313" key="9">
    <source>
        <dbReference type="EMBL" id="TMJ10953.1"/>
    </source>
</evidence>
<accession>A0A537LSE3</accession>
<evidence type="ECO:0000256" key="7">
    <source>
        <dbReference type="RuleBase" id="RU363032"/>
    </source>
</evidence>
<feature type="transmembrane region" description="Helical" evidence="7">
    <location>
        <begin position="218"/>
        <end position="244"/>
    </location>
</feature>
<dbReference type="Gene3D" id="1.10.3720.10">
    <property type="entry name" value="MetI-like"/>
    <property type="match status" value="1"/>
</dbReference>
<evidence type="ECO:0000259" key="8">
    <source>
        <dbReference type="PROSITE" id="PS50928"/>
    </source>
</evidence>
<keyword evidence="2 7" id="KW-0813">Transport</keyword>
<dbReference type="PROSITE" id="PS50928">
    <property type="entry name" value="ABC_TM1"/>
    <property type="match status" value="1"/>
</dbReference>
<dbReference type="Proteomes" id="UP000315217">
    <property type="component" value="Unassembled WGS sequence"/>
</dbReference>
<dbReference type="InterPro" id="IPR000515">
    <property type="entry name" value="MetI-like"/>
</dbReference>
<gene>
    <name evidence="9" type="ORF">E6G98_06295</name>
</gene>
<dbReference type="SUPFAM" id="SSF161098">
    <property type="entry name" value="MetI-like"/>
    <property type="match status" value="1"/>
</dbReference>
<comment type="subcellular location">
    <subcellularLocation>
        <location evidence="1 7">Cell membrane</location>
        <topology evidence="1 7">Multi-pass membrane protein</topology>
    </subcellularLocation>
</comment>
<feature type="transmembrane region" description="Helical" evidence="7">
    <location>
        <begin position="264"/>
        <end position="290"/>
    </location>
</feature>
<comment type="caution">
    <text evidence="9">The sequence shown here is derived from an EMBL/GenBank/DDBJ whole genome shotgun (WGS) entry which is preliminary data.</text>
</comment>
<evidence type="ECO:0000313" key="10">
    <source>
        <dbReference type="Proteomes" id="UP000315217"/>
    </source>
</evidence>
<proteinExistence type="inferred from homology"/>
<keyword evidence="3" id="KW-1003">Cell membrane</keyword>
<dbReference type="InterPro" id="IPR035906">
    <property type="entry name" value="MetI-like_sf"/>
</dbReference>
<sequence length="302" mass="32926">MEAQRWAAAQAASRRAVRLNGAPLYILPALAIFLTFVYYPSLFVVYLSFTNADLIRLPRWIGTANYSALFADGTFFRSLEVTATFGLSVTGLETLLGLALGFLMHLRSRFSRLLQAVVFAPVVLPLTVTAIAWGYLVNPGSGAINRLLERAGVPTLGWLQDPGLALPTLMLITVWKGVGLPAVLYLAGLKQIPGELLEAAQVDGATPSQTTRRVTIPLLGPTTVLVAFLSLVNTVQSYVLVLLMTQGGPLGRTHLIGYFIYQQAFQFFHMGYAAAASCVLFGLLLGLVWLQLRITERRVHYA</sequence>
<feature type="domain" description="ABC transmembrane type-1" evidence="8">
    <location>
        <begin position="79"/>
        <end position="291"/>
    </location>
</feature>
<name>A0A537LSE3_9BACT</name>
<feature type="transmembrane region" description="Helical" evidence="7">
    <location>
        <begin position="85"/>
        <end position="106"/>
    </location>
</feature>
<keyword evidence="6 7" id="KW-0472">Membrane</keyword>
<dbReference type="AlphaFoldDB" id="A0A537LSE3"/>
<feature type="transmembrane region" description="Helical" evidence="7">
    <location>
        <begin position="113"/>
        <end position="136"/>
    </location>
</feature>
<evidence type="ECO:0000256" key="5">
    <source>
        <dbReference type="ARBA" id="ARBA00022989"/>
    </source>
</evidence>
<dbReference type="Pfam" id="PF00528">
    <property type="entry name" value="BPD_transp_1"/>
    <property type="match status" value="1"/>
</dbReference>
<dbReference type="GO" id="GO:0055085">
    <property type="term" value="P:transmembrane transport"/>
    <property type="evidence" value="ECO:0007669"/>
    <property type="project" value="InterPro"/>
</dbReference>
<dbReference type="CDD" id="cd06261">
    <property type="entry name" value="TM_PBP2"/>
    <property type="match status" value="1"/>
</dbReference>
<dbReference type="PANTHER" id="PTHR30193">
    <property type="entry name" value="ABC TRANSPORTER PERMEASE PROTEIN"/>
    <property type="match status" value="1"/>
</dbReference>
<evidence type="ECO:0000256" key="6">
    <source>
        <dbReference type="ARBA" id="ARBA00023136"/>
    </source>
</evidence>
<evidence type="ECO:0000256" key="2">
    <source>
        <dbReference type="ARBA" id="ARBA00022448"/>
    </source>
</evidence>
<dbReference type="EMBL" id="VBAI01000084">
    <property type="protein sequence ID" value="TMJ10953.1"/>
    <property type="molecule type" value="Genomic_DNA"/>
</dbReference>